<evidence type="ECO:0000256" key="7">
    <source>
        <dbReference type="SAM" id="Phobius"/>
    </source>
</evidence>
<dbReference type="Gene3D" id="1.20.1640.10">
    <property type="entry name" value="Multidrug efflux transporter AcrB transmembrane domain"/>
    <property type="match status" value="1"/>
</dbReference>
<feature type="transmembrane region" description="Helical" evidence="7">
    <location>
        <begin position="32"/>
        <end position="53"/>
    </location>
</feature>
<evidence type="ECO:0000256" key="2">
    <source>
        <dbReference type="ARBA" id="ARBA00010157"/>
    </source>
</evidence>
<sequence>MARCSTTNSIGGIAGALLILYGFSRLTEVSAAAMRVTTMLGLGLAVDYALLILTRFREERGEGAEVTEAVRRTVATAGRTVLFSGLTVAACLAGLLVFPAPALRSIGMAAAAVIVVDMLATVTLLRALLTRFGGTIPPRVVAADGGFFARIARSCTRRPIAGLLIVGAALAVLALPATGMKLADADARSLPHRSESRQMYDALTTHFPAASSSSPVTVILRPGADPGRAVVDGLSRTGRVVTCAALLLVPATMALLGSRAWWAPAPMRRLHARFGVREEAEQVPATGPRAGARV</sequence>
<dbReference type="RefSeq" id="WP_345469890.1">
    <property type="nucleotide sequence ID" value="NZ_BAABHF010000038.1"/>
</dbReference>
<dbReference type="Pfam" id="PF03176">
    <property type="entry name" value="MMPL"/>
    <property type="match status" value="1"/>
</dbReference>
<evidence type="ECO:0000259" key="8">
    <source>
        <dbReference type="PROSITE" id="PS50156"/>
    </source>
</evidence>
<feature type="transmembrane region" description="Helical" evidence="7">
    <location>
        <begin position="81"/>
        <end position="100"/>
    </location>
</feature>
<evidence type="ECO:0000256" key="1">
    <source>
        <dbReference type="ARBA" id="ARBA00004651"/>
    </source>
</evidence>
<protein>
    <recommendedName>
        <fullName evidence="8">SSD domain-containing protein</fullName>
    </recommendedName>
</protein>
<comment type="caution">
    <text evidence="9">The sequence shown here is derived from an EMBL/GenBank/DDBJ whole genome shotgun (WGS) entry which is preliminary data.</text>
</comment>
<accession>A0ABP8QP17</accession>
<keyword evidence="4 7" id="KW-0812">Transmembrane</keyword>
<keyword evidence="5 7" id="KW-1133">Transmembrane helix</keyword>
<dbReference type="PANTHER" id="PTHR33406:SF11">
    <property type="entry name" value="MEMBRANE PROTEIN SCO6666-RELATED"/>
    <property type="match status" value="1"/>
</dbReference>
<keyword evidence="3" id="KW-1003">Cell membrane</keyword>
<evidence type="ECO:0000256" key="5">
    <source>
        <dbReference type="ARBA" id="ARBA00022989"/>
    </source>
</evidence>
<dbReference type="InterPro" id="IPR004869">
    <property type="entry name" value="MMPL_dom"/>
</dbReference>
<dbReference type="Proteomes" id="UP001500503">
    <property type="component" value="Unassembled WGS sequence"/>
</dbReference>
<keyword evidence="6 7" id="KW-0472">Membrane</keyword>
<feature type="transmembrane region" description="Helical" evidence="7">
    <location>
        <begin position="160"/>
        <end position="179"/>
    </location>
</feature>
<keyword evidence="10" id="KW-1185">Reference proteome</keyword>
<evidence type="ECO:0000256" key="6">
    <source>
        <dbReference type="ARBA" id="ARBA00023136"/>
    </source>
</evidence>
<feature type="domain" description="SSD" evidence="8">
    <location>
        <begin position="28"/>
        <end position="131"/>
    </location>
</feature>
<feature type="transmembrane region" description="Helical" evidence="7">
    <location>
        <begin position="239"/>
        <end position="262"/>
    </location>
</feature>
<reference evidence="10" key="1">
    <citation type="journal article" date="2019" name="Int. J. Syst. Evol. Microbiol.">
        <title>The Global Catalogue of Microorganisms (GCM) 10K type strain sequencing project: providing services to taxonomists for standard genome sequencing and annotation.</title>
        <authorList>
            <consortium name="The Broad Institute Genomics Platform"/>
            <consortium name="The Broad Institute Genome Sequencing Center for Infectious Disease"/>
            <person name="Wu L."/>
            <person name="Ma J."/>
        </authorList>
    </citation>
    <scope>NUCLEOTIDE SEQUENCE [LARGE SCALE GENOMIC DNA]</scope>
    <source>
        <strain evidence="10">JCM 17933</strain>
    </source>
</reference>
<dbReference type="PROSITE" id="PS50156">
    <property type="entry name" value="SSD"/>
    <property type="match status" value="1"/>
</dbReference>
<dbReference type="InterPro" id="IPR000731">
    <property type="entry name" value="SSD"/>
</dbReference>
<gene>
    <name evidence="9" type="ORF">GCM10023191_062370</name>
</gene>
<evidence type="ECO:0000313" key="10">
    <source>
        <dbReference type="Proteomes" id="UP001500503"/>
    </source>
</evidence>
<feature type="transmembrane region" description="Helical" evidence="7">
    <location>
        <begin position="106"/>
        <end position="129"/>
    </location>
</feature>
<name>A0ABP8QP17_9ACTN</name>
<organism evidence="9 10">
    <name type="scientific">Actinoallomurus oryzae</name>
    <dbReference type="NCBI Taxonomy" id="502180"/>
    <lineage>
        <taxon>Bacteria</taxon>
        <taxon>Bacillati</taxon>
        <taxon>Actinomycetota</taxon>
        <taxon>Actinomycetes</taxon>
        <taxon>Streptosporangiales</taxon>
        <taxon>Thermomonosporaceae</taxon>
        <taxon>Actinoallomurus</taxon>
    </lineage>
</organism>
<evidence type="ECO:0000313" key="9">
    <source>
        <dbReference type="EMBL" id="GAA4505936.1"/>
    </source>
</evidence>
<dbReference type="PANTHER" id="PTHR33406">
    <property type="entry name" value="MEMBRANE PROTEIN MJ1562-RELATED"/>
    <property type="match status" value="1"/>
</dbReference>
<feature type="transmembrane region" description="Helical" evidence="7">
    <location>
        <begin position="7"/>
        <end position="26"/>
    </location>
</feature>
<comment type="subcellular location">
    <subcellularLocation>
        <location evidence="1">Cell membrane</location>
        <topology evidence="1">Multi-pass membrane protein</topology>
    </subcellularLocation>
</comment>
<comment type="similarity">
    <text evidence="2">Belongs to the resistance-nodulation-cell division (RND) (TC 2.A.6) family. MmpL subfamily.</text>
</comment>
<dbReference type="SUPFAM" id="SSF82866">
    <property type="entry name" value="Multidrug efflux transporter AcrB transmembrane domain"/>
    <property type="match status" value="1"/>
</dbReference>
<proteinExistence type="inferred from homology"/>
<evidence type="ECO:0000256" key="3">
    <source>
        <dbReference type="ARBA" id="ARBA00022475"/>
    </source>
</evidence>
<evidence type="ECO:0000256" key="4">
    <source>
        <dbReference type="ARBA" id="ARBA00022692"/>
    </source>
</evidence>
<dbReference type="InterPro" id="IPR050545">
    <property type="entry name" value="Mycobact_MmpL"/>
</dbReference>
<dbReference type="EMBL" id="BAABHF010000038">
    <property type="protein sequence ID" value="GAA4505936.1"/>
    <property type="molecule type" value="Genomic_DNA"/>
</dbReference>